<dbReference type="STRING" id="1915.SLINC_4465"/>
<dbReference type="KEGG" id="sls:SLINC_4465"/>
<dbReference type="AlphaFoldDB" id="A0A1B1MDI7"/>
<organism evidence="1 2">
    <name type="scientific">Streptomyces lincolnensis</name>
    <dbReference type="NCBI Taxonomy" id="1915"/>
    <lineage>
        <taxon>Bacteria</taxon>
        <taxon>Bacillati</taxon>
        <taxon>Actinomycetota</taxon>
        <taxon>Actinomycetes</taxon>
        <taxon>Kitasatosporales</taxon>
        <taxon>Streptomycetaceae</taxon>
        <taxon>Streptomyces</taxon>
    </lineage>
</organism>
<dbReference type="OrthoDB" id="4245218at2"/>
<dbReference type="Proteomes" id="UP000092598">
    <property type="component" value="Chromosome"/>
</dbReference>
<evidence type="ECO:0000313" key="1">
    <source>
        <dbReference type="EMBL" id="ANS66689.1"/>
    </source>
</evidence>
<sequence length="137" mass="14740">MKKAAQLGLPVAGAMLLLGVATSPAQAATHSGSCSTTGASGSYSVSGWDYPDAGIPDVNLKVKDTLADDHHVRVRLWVAYADEEYAFPWRANYDGNGTSKSWDTHVSGPGNIFGVKVEVARFEGDRKLNYCTSNWYP</sequence>
<keyword evidence="2" id="KW-1185">Reference proteome</keyword>
<dbReference type="EMBL" id="CP016438">
    <property type="protein sequence ID" value="ANS66689.1"/>
    <property type="molecule type" value="Genomic_DNA"/>
</dbReference>
<evidence type="ECO:0000313" key="2">
    <source>
        <dbReference type="Proteomes" id="UP000092598"/>
    </source>
</evidence>
<dbReference type="RefSeq" id="WP_067436666.1">
    <property type="nucleotide sequence ID" value="NZ_CP016438.1"/>
</dbReference>
<reference evidence="1 2" key="1">
    <citation type="submission" date="2016-07" db="EMBL/GenBank/DDBJ databases">
        <title>Enhancement of antibiotic productionsby engineered nitrateutilization in actinobacteria.</title>
        <authorList>
            <person name="Meng S.C."/>
        </authorList>
    </citation>
    <scope>NUCLEOTIDE SEQUENCE [LARGE SCALE GENOMIC DNA]</scope>
    <source>
        <strain evidence="1 2">NRRL 2936</strain>
    </source>
</reference>
<accession>A0A1B1MDI7</accession>
<proteinExistence type="predicted"/>
<protein>
    <submittedName>
        <fullName evidence="1">Uncharacterized protein</fullName>
    </submittedName>
</protein>
<gene>
    <name evidence="1" type="ORF">SLINC_4465</name>
</gene>
<name>A0A1B1MDI7_STRLN</name>